<gene>
    <name evidence="1" type="ORF">LCGC14_0651430</name>
</gene>
<organism evidence="1">
    <name type="scientific">marine sediment metagenome</name>
    <dbReference type="NCBI Taxonomy" id="412755"/>
    <lineage>
        <taxon>unclassified sequences</taxon>
        <taxon>metagenomes</taxon>
        <taxon>ecological metagenomes</taxon>
    </lineage>
</organism>
<dbReference type="AlphaFoldDB" id="A0A0F9U4N1"/>
<reference evidence="1" key="1">
    <citation type="journal article" date="2015" name="Nature">
        <title>Complex archaea that bridge the gap between prokaryotes and eukaryotes.</title>
        <authorList>
            <person name="Spang A."/>
            <person name="Saw J.H."/>
            <person name="Jorgensen S.L."/>
            <person name="Zaremba-Niedzwiedzka K."/>
            <person name="Martijn J."/>
            <person name="Lind A.E."/>
            <person name="van Eijk R."/>
            <person name="Schleper C."/>
            <person name="Guy L."/>
            <person name="Ettema T.J."/>
        </authorList>
    </citation>
    <scope>NUCLEOTIDE SEQUENCE</scope>
</reference>
<comment type="caution">
    <text evidence="1">The sequence shown here is derived from an EMBL/GenBank/DDBJ whole genome shotgun (WGS) entry which is preliminary data.</text>
</comment>
<sequence>PQAERAGATVDERRELLSKFANEDNCTDKGSLVRSGNISAIAELNKMDGAYEPEKYEVKSVTLHIVHDDEGKG</sequence>
<dbReference type="EMBL" id="LAZR01001214">
    <property type="protein sequence ID" value="KKN48598.1"/>
    <property type="molecule type" value="Genomic_DNA"/>
</dbReference>
<name>A0A0F9U4N1_9ZZZZ</name>
<evidence type="ECO:0000313" key="1">
    <source>
        <dbReference type="EMBL" id="KKN48598.1"/>
    </source>
</evidence>
<accession>A0A0F9U4N1</accession>
<feature type="non-terminal residue" evidence="1">
    <location>
        <position position="1"/>
    </location>
</feature>
<proteinExistence type="predicted"/>
<protein>
    <submittedName>
        <fullName evidence="1">Uncharacterized protein</fullName>
    </submittedName>
</protein>